<keyword evidence="1" id="KW-1133">Transmembrane helix</keyword>
<accession>A0A2R6R0V7</accession>
<dbReference type="PANTHER" id="PTHR33321:SF3">
    <property type="entry name" value="OS05G0582000 PROTEIN"/>
    <property type="match status" value="1"/>
</dbReference>
<gene>
    <name evidence="2" type="ORF">CEY00_Acc00005</name>
</gene>
<evidence type="ECO:0000313" key="2">
    <source>
        <dbReference type="EMBL" id="PSS18267.1"/>
    </source>
</evidence>
<dbReference type="AlphaFoldDB" id="A0A2R6R0V7"/>
<protein>
    <submittedName>
        <fullName evidence="2">Endochitinase</fullName>
    </submittedName>
</protein>
<evidence type="ECO:0000256" key="1">
    <source>
        <dbReference type="SAM" id="Phobius"/>
    </source>
</evidence>
<dbReference type="Gramene" id="PSS18267">
    <property type="protein sequence ID" value="PSS18267"/>
    <property type="gene ID" value="CEY00_Acc00005"/>
</dbReference>
<dbReference type="OrthoDB" id="1924946at2759"/>
<dbReference type="STRING" id="1590841.A0A2R6R0V7"/>
<evidence type="ECO:0000313" key="3">
    <source>
        <dbReference type="Proteomes" id="UP000241394"/>
    </source>
</evidence>
<dbReference type="Proteomes" id="UP000241394">
    <property type="component" value="Chromosome LG11"/>
</dbReference>
<keyword evidence="3" id="KW-1185">Reference proteome</keyword>
<organism evidence="2 3">
    <name type="scientific">Actinidia chinensis var. chinensis</name>
    <name type="common">Chinese soft-hair kiwi</name>
    <dbReference type="NCBI Taxonomy" id="1590841"/>
    <lineage>
        <taxon>Eukaryota</taxon>
        <taxon>Viridiplantae</taxon>
        <taxon>Streptophyta</taxon>
        <taxon>Embryophyta</taxon>
        <taxon>Tracheophyta</taxon>
        <taxon>Spermatophyta</taxon>
        <taxon>Magnoliopsida</taxon>
        <taxon>eudicotyledons</taxon>
        <taxon>Gunneridae</taxon>
        <taxon>Pentapetalae</taxon>
        <taxon>asterids</taxon>
        <taxon>Ericales</taxon>
        <taxon>Actinidiaceae</taxon>
        <taxon>Actinidia</taxon>
    </lineage>
</organism>
<dbReference type="InterPro" id="IPR007541">
    <property type="entry name" value="Uncharacterised_BSP"/>
</dbReference>
<keyword evidence="1" id="KW-0812">Transmembrane</keyword>
<dbReference type="Pfam" id="PF04450">
    <property type="entry name" value="BSP"/>
    <property type="match status" value="1"/>
</dbReference>
<dbReference type="EMBL" id="NKQK01000011">
    <property type="protein sequence ID" value="PSS18267.1"/>
    <property type="molecule type" value="Genomic_DNA"/>
</dbReference>
<dbReference type="PANTHER" id="PTHR33321">
    <property type="match status" value="1"/>
</dbReference>
<name>A0A2R6R0V7_ACTCC</name>
<reference evidence="2 3" key="1">
    <citation type="submission" date="2017-07" db="EMBL/GenBank/DDBJ databases">
        <title>An improved, manually edited Actinidia chinensis var. chinensis (kiwifruit) genome highlights the challenges associated with draft genomes and gene prediction in plants.</title>
        <authorList>
            <person name="Pilkington S."/>
            <person name="Crowhurst R."/>
            <person name="Hilario E."/>
            <person name="Nardozza S."/>
            <person name="Fraser L."/>
            <person name="Peng Y."/>
            <person name="Gunaseelan K."/>
            <person name="Simpson R."/>
            <person name="Tahir J."/>
            <person name="Deroles S."/>
            <person name="Templeton K."/>
            <person name="Luo Z."/>
            <person name="Davy M."/>
            <person name="Cheng C."/>
            <person name="Mcneilage M."/>
            <person name="Scaglione D."/>
            <person name="Liu Y."/>
            <person name="Zhang Q."/>
            <person name="Datson P."/>
            <person name="De Silva N."/>
            <person name="Gardiner S."/>
            <person name="Bassett H."/>
            <person name="Chagne D."/>
            <person name="Mccallum J."/>
            <person name="Dzierzon H."/>
            <person name="Deng C."/>
            <person name="Wang Y.-Y."/>
            <person name="Barron N."/>
            <person name="Manako K."/>
            <person name="Bowen J."/>
            <person name="Foster T."/>
            <person name="Erridge Z."/>
            <person name="Tiffin H."/>
            <person name="Waite C."/>
            <person name="Davies K."/>
            <person name="Grierson E."/>
            <person name="Laing W."/>
            <person name="Kirk R."/>
            <person name="Chen X."/>
            <person name="Wood M."/>
            <person name="Montefiori M."/>
            <person name="Brummell D."/>
            <person name="Schwinn K."/>
            <person name="Catanach A."/>
            <person name="Fullerton C."/>
            <person name="Li D."/>
            <person name="Meiyalaghan S."/>
            <person name="Nieuwenhuizen N."/>
            <person name="Read N."/>
            <person name="Prakash R."/>
            <person name="Hunter D."/>
            <person name="Zhang H."/>
            <person name="Mckenzie M."/>
            <person name="Knabel M."/>
            <person name="Harris A."/>
            <person name="Allan A."/>
            <person name="Chen A."/>
            <person name="Janssen B."/>
            <person name="Plunkett B."/>
            <person name="Dwamena C."/>
            <person name="Voogd C."/>
            <person name="Leif D."/>
            <person name="Lafferty D."/>
            <person name="Souleyre E."/>
            <person name="Varkonyi-Gasic E."/>
            <person name="Gambi F."/>
            <person name="Hanley J."/>
            <person name="Yao J.-L."/>
            <person name="Cheung J."/>
            <person name="David K."/>
            <person name="Warren B."/>
            <person name="Marsh K."/>
            <person name="Snowden K."/>
            <person name="Lin-Wang K."/>
            <person name="Brian L."/>
            <person name="Martinez-Sanchez M."/>
            <person name="Wang M."/>
            <person name="Ileperuma N."/>
            <person name="Macnee N."/>
            <person name="Campin R."/>
            <person name="Mcatee P."/>
            <person name="Drummond R."/>
            <person name="Espley R."/>
            <person name="Ireland H."/>
            <person name="Wu R."/>
            <person name="Atkinson R."/>
            <person name="Karunairetnam S."/>
            <person name="Bulley S."/>
            <person name="Chunkath S."/>
            <person name="Hanley Z."/>
            <person name="Storey R."/>
            <person name="Thrimawithana A."/>
            <person name="Thomson S."/>
            <person name="David C."/>
            <person name="Testolin R."/>
        </authorList>
    </citation>
    <scope>NUCLEOTIDE SEQUENCE [LARGE SCALE GENOMIC DNA]</scope>
    <source>
        <strain evidence="3">cv. Red5</strain>
        <tissue evidence="2">Young leaf</tissue>
    </source>
</reference>
<dbReference type="InParanoid" id="A0A2R6R0V7"/>
<dbReference type="OMA" id="RKPVNHV"/>
<comment type="caution">
    <text evidence="2">The sequence shown here is derived from an EMBL/GenBank/DDBJ whole genome shotgun (WGS) entry which is preliminary data.</text>
</comment>
<dbReference type="FunCoup" id="A0A2R6R0V7">
    <property type="interactions" value="335"/>
</dbReference>
<reference evidence="3" key="2">
    <citation type="journal article" date="2018" name="BMC Genomics">
        <title>A manually annotated Actinidia chinensis var. chinensis (kiwifruit) genome highlights the challenges associated with draft genomes and gene prediction in plants.</title>
        <authorList>
            <person name="Pilkington S.M."/>
            <person name="Crowhurst R."/>
            <person name="Hilario E."/>
            <person name="Nardozza S."/>
            <person name="Fraser L."/>
            <person name="Peng Y."/>
            <person name="Gunaseelan K."/>
            <person name="Simpson R."/>
            <person name="Tahir J."/>
            <person name="Deroles S.C."/>
            <person name="Templeton K."/>
            <person name="Luo Z."/>
            <person name="Davy M."/>
            <person name="Cheng C."/>
            <person name="McNeilage M."/>
            <person name="Scaglione D."/>
            <person name="Liu Y."/>
            <person name="Zhang Q."/>
            <person name="Datson P."/>
            <person name="De Silva N."/>
            <person name="Gardiner S.E."/>
            <person name="Bassett H."/>
            <person name="Chagne D."/>
            <person name="McCallum J."/>
            <person name="Dzierzon H."/>
            <person name="Deng C."/>
            <person name="Wang Y.Y."/>
            <person name="Barron L."/>
            <person name="Manako K."/>
            <person name="Bowen J."/>
            <person name="Foster T.M."/>
            <person name="Erridge Z.A."/>
            <person name="Tiffin H."/>
            <person name="Waite C.N."/>
            <person name="Davies K.M."/>
            <person name="Grierson E.P."/>
            <person name="Laing W.A."/>
            <person name="Kirk R."/>
            <person name="Chen X."/>
            <person name="Wood M."/>
            <person name="Montefiori M."/>
            <person name="Brummell D.A."/>
            <person name="Schwinn K.E."/>
            <person name="Catanach A."/>
            <person name="Fullerton C."/>
            <person name="Li D."/>
            <person name="Meiyalaghan S."/>
            <person name="Nieuwenhuizen N."/>
            <person name="Read N."/>
            <person name="Prakash R."/>
            <person name="Hunter D."/>
            <person name="Zhang H."/>
            <person name="McKenzie M."/>
            <person name="Knabel M."/>
            <person name="Harris A."/>
            <person name="Allan A.C."/>
            <person name="Gleave A."/>
            <person name="Chen A."/>
            <person name="Janssen B.J."/>
            <person name="Plunkett B."/>
            <person name="Ampomah-Dwamena C."/>
            <person name="Voogd C."/>
            <person name="Leif D."/>
            <person name="Lafferty D."/>
            <person name="Souleyre E.J.F."/>
            <person name="Varkonyi-Gasic E."/>
            <person name="Gambi F."/>
            <person name="Hanley J."/>
            <person name="Yao J.L."/>
            <person name="Cheung J."/>
            <person name="David K.M."/>
            <person name="Warren B."/>
            <person name="Marsh K."/>
            <person name="Snowden K.C."/>
            <person name="Lin-Wang K."/>
            <person name="Brian L."/>
            <person name="Martinez-Sanchez M."/>
            <person name="Wang M."/>
            <person name="Ileperuma N."/>
            <person name="Macnee N."/>
            <person name="Campin R."/>
            <person name="McAtee P."/>
            <person name="Drummond R.S.M."/>
            <person name="Espley R.V."/>
            <person name="Ireland H.S."/>
            <person name="Wu R."/>
            <person name="Atkinson R.G."/>
            <person name="Karunairetnam S."/>
            <person name="Bulley S."/>
            <person name="Chunkath S."/>
            <person name="Hanley Z."/>
            <person name="Storey R."/>
            <person name="Thrimawithana A.H."/>
            <person name="Thomson S."/>
            <person name="David C."/>
            <person name="Testolin R."/>
            <person name="Huang H."/>
            <person name="Hellens R.P."/>
            <person name="Schaffer R.J."/>
        </authorList>
    </citation>
    <scope>NUCLEOTIDE SEQUENCE [LARGE SCALE GENOMIC DNA]</scope>
    <source>
        <strain evidence="3">cv. Red5</strain>
    </source>
</reference>
<proteinExistence type="predicted"/>
<keyword evidence="1" id="KW-0472">Membrane</keyword>
<feature type="transmembrane region" description="Helical" evidence="1">
    <location>
        <begin position="36"/>
        <end position="53"/>
    </location>
</feature>
<sequence length="289" mass="32684">MEDQHLHLLLRPFLPSTNSFFYVINKIKFTSSDPKIVLRLFLVAFIGILSIWANHEASKGFEIHIENGATISPAGCRFQLLYVSNDKATRLVLTTSKFVETILYPITNTNTNSTSLPKKQVNRVTLRLAGRNPTHTVTVESLKEHDFVLNLSPSLMEEANIDQAMSRAVQQGMARVWLYDNAPNFLINGMVEYISSLAEFGGVSDSGSTVLLENDDNCWEDENPRTVAHFLNYCEEHKKGFIQRLNQAMEGRWHDRTVDNALGVPAQHLCTSYMSRKYLLVESLESTSI</sequence>